<comment type="similarity">
    <text evidence="3">Belongs to the binding-protein-dependent transport system permease family. MalFG subfamily.</text>
</comment>
<evidence type="ECO:0000256" key="2">
    <source>
        <dbReference type="ARBA" id="ARBA00004651"/>
    </source>
</evidence>
<dbReference type="InterPro" id="IPR050901">
    <property type="entry name" value="BP-dep_ABC_trans_perm"/>
</dbReference>
<evidence type="ECO:0000256" key="8">
    <source>
        <dbReference type="ARBA" id="ARBA00022989"/>
    </source>
</evidence>
<evidence type="ECO:0000256" key="1">
    <source>
        <dbReference type="ARBA" id="ARBA00002264"/>
    </source>
</evidence>
<evidence type="ECO:0000313" key="13">
    <source>
        <dbReference type="EMBL" id="MDE8604434.1"/>
    </source>
</evidence>
<feature type="transmembrane region" description="Helical" evidence="11">
    <location>
        <begin position="79"/>
        <end position="100"/>
    </location>
</feature>
<dbReference type="Gene3D" id="1.10.3720.10">
    <property type="entry name" value="MetI-like"/>
    <property type="match status" value="1"/>
</dbReference>
<dbReference type="Pfam" id="PF00528">
    <property type="entry name" value="BPD_transp_1"/>
    <property type="match status" value="1"/>
</dbReference>
<evidence type="ECO:0000256" key="9">
    <source>
        <dbReference type="ARBA" id="ARBA00023136"/>
    </source>
</evidence>
<feature type="transmembrane region" description="Helical" evidence="11">
    <location>
        <begin position="243"/>
        <end position="264"/>
    </location>
</feature>
<name>A0ABT5WHY9_9GAMM</name>
<evidence type="ECO:0000256" key="3">
    <source>
        <dbReference type="ARBA" id="ARBA00009047"/>
    </source>
</evidence>
<keyword evidence="8 11" id="KW-1133">Transmembrane helix</keyword>
<feature type="domain" description="ABC transmembrane type-1" evidence="12">
    <location>
        <begin position="75"/>
        <end position="264"/>
    </location>
</feature>
<evidence type="ECO:0000256" key="11">
    <source>
        <dbReference type="RuleBase" id="RU363032"/>
    </source>
</evidence>
<dbReference type="PROSITE" id="PS50928">
    <property type="entry name" value="ABC_TM1"/>
    <property type="match status" value="1"/>
</dbReference>
<evidence type="ECO:0000256" key="6">
    <source>
        <dbReference type="ARBA" id="ARBA00022597"/>
    </source>
</evidence>
<dbReference type="RefSeq" id="WP_255896985.1">
    <property type="nucleotide sequence ID" value="NZ_JAMZEG020000004.1"/>
</dbReference>
<feature type="transmembrane region" description="Helical" evidence="11">
    <location>
        <begin position="107"/>
        <end position="129"/>
    </location>
</feature>
<dbReference type="Proteomes" id="UP001139522">
    <property type="component" value="Unassembled WGS sequence"/>
</dbReference>
<evidence type="ECO:0000313" key="14">
    <source>
        <dbReference type="Proteomes" id="UP001139522"/>
    </source>
</evidence>
<sequence length="279" mass="29814">MKNTTLQTFGLIALSVLLAAFTLAPLVWLVIMSVSSASELTAKPLIWWPSEIDLSRYGDLLNIQSGSGERFLMALRNSLMTALTATLLALIVAVPAAFAFSRRGASLLLLFGFLATIMMPPITYVLPLYDIFGSVGLLNSSTALAIVYCAMLLPFATWLMKSNFDAIPAELDQASMVEGASTFYTLRRVVLPLALPAIAATFMLSFLAAWDEFFYALIFTSDLTAKTLPVAIADFTAGRVTDYGVIAAVGVLASLPPAIVAMCFQRFIVSGLAAGSVKG</sequence>
<comment type="subcellular location">
    <subcellularLocation>
        <location evidence="2 11">Cell membrane</location>
        <topology evidence="2 11">Multi-pass membrane protein</topology>
    </subcellularLocation>
</comment>
<evidence type="ECO:0000256" key="4">
    <source>
        <dbReference type="ARBA" id="ARBA00022448"/>
    </source>
</evidence>
<dbReference type="InterPro" id="IPR000515">
    <property type="entry name" value="MetI-like"/>
</dbReference>
<keyword evidence="4 11" id="KW-0813">Transport</keyword>
<protein>
    <recommendedName>
        <fullName evidence="10">Maltose/maltodextrin transport system permease protein MalG</fullName>
    </recommendedName>
</protein>
<dbReference type="SUPFAM" id="SSF161098">
    <property type="entry name" value="MetI-like"/>
    <property type="match status" value="1"/>
</dbReference>
<reference evidence="13" key="1">
    <citation type="submission" date="2023-01" db="EMBL/GenBank/DDBJ databases">
        <title>Psychroserpens sp. MSW6 and Marinomonas sp. RSW2, isolated from seawater.</title>
        <authorList>
            <person name="Kristyanto S."/>
            <person name="Jung J."/>
            <person name="Kim J.M."/>
            <person name="Jeon C.O."/>
        </authorList>
    </citation>
    <scope>NUCLEOTIDE SEQUENCE</scope>
    <source>
        <strain evidence="13">RSW2</strain>
    </source>
</reference>
<keyword evidence="14" id="KW-1185">Reference proteome</keyword>
<keyword evidence="7 11" id="KW-0812">Transmembrane</keyword>
<keyword evidence="9 11" id="KW-0472">Membrane</keyword>
<evidence type="ECO:0000256" key="5">
    <source>
        <dbReference type="ARBA" id="ARBA00022475"/>
    </source>
</evidence>
<evidence type="ECO:0000259" key="12">
    <source>
        <dbReference type="PROSITE" id="PS50928"/>
    </source>
</evidence>
<feature type="transmembrane region" description="Helical" evidence="11">
    <location>
        <begin position="141"/>
        <end position="160"/>
    </location>
</feature>
<dbReference type="PANTHER" id="PTHR32243:SF50">
    <property type="entry name" value="MALTOSE_MALTODEXTRIN TRANSPORT SYSTEM PERMEASE PROTEIN MALG"/>
    <property type="match status" value="1"/>
</dbReference>
<keyword evidence="5" id="KW-1003">Cell membrane</keyword>
<gene>
    <name evidence="13" type="ORF">M3I01_016335</name>
</gene>
<dbReference type="InterPro" id="IPR035906">
    <property type="entry name" value="MetI-like_sf"/>
</dbReference>
<comment type="function">
    <text evidence="1">Part of the ABC transporter complex MalEFGK involved in maltose/maltodextrin import. Probably responsible for the translocation of the substrate across the membrane.</text>
</comment>
<proteinExistence type="inferred from homology"/>
<organism evidence="13 14">
    <name type="scientific">Marinomonas maritima</name>
    <dbReference type="NCBI Taxonomy" id="2940935"/>
    <lineage>
        <taxon>Bacteria</taxon>
        <taxon>Pseudomonadati</taxon>
        <taxon>Pseudomonadota</taxon>
        <taxon>Gammaproteobacteria</taxon>
        <taxon>Oceanospirillales</taxon>
        <taxon>Oceanospirillaceae</taxon>
        <taxon>Marinomonas</taxon>
    </lineage>
</organism>
<dbReference type="PANTHER" id="PTHR32243">
    <property type="entry name" value="MALTOSE TRANSPORT SYSTEM PERMEASE-RELATED"/>
    <property type="match status" value="1"/>
</dbReference>
<dbReference type="EMBL" id="JAMZEG020000004">
    <property type="protein sequence ID" value="MDE8604434.1"/>
    <property type="molecule type" value="Genomic_DNA"/>
</dbReference>
<dbReference type="CDD" id="cd06261">
    <property type="entry name" value="TM_PBP2"/>
    <property type="match status" value="1"/>
</dbReference>
<feature type="transmembrane region" description="Helical" evidence="11">
    <location>
        <begin position="189"/>
        <end position="210"/>
    </location>
</feature>
<evidence type="ECO:0000256" key="7">
    <source>
        <dbReference type="ARBA" id="ARBA00022692"/>
    </source>
</evidence>
<keyword evidence="6" id="KW-0762">Sugar transport</keyword>
<accession>A0ABT5WHY9</accession>
<evidence type="ECO:0000256" key="10">
    <source>
        <dbReference type="ARBA" id="ARBA00041109"/>
    </source>
</evidence>
<comment type="caution">
    <text evidence="13">The sequence shown here is derived from an EMBL/GenBank/DDBJ whole genome shotgun (WGS) entry which is preliminary data.</text>
</comment>